<dbReference type="AlphaFoldDB" id="A0ABD3CKE4"/>
<evidence type="ECO:0000256" key="1">
    <source>
        <dbReference type="ARBA" id="ARBA00010820"/>
    </source>
</evidence>
<feature type="compositionally biased region" description="Acidic residues" evidence="2">
    <location>
        <begin position="16"/>
        <end position="34"/>
    </location>
</feature>
<dbReference type="GO" id="GO:0010468">
    <property type="term" value="P:regulation of gene expression"/>
    <property type="evidence" value="ECO:0007669"/>
    <property type="project" value="UniProtKB-ARBA"/>
</dbReference>
<feature type="domain" description="Glabrous enhancer-binding protein-like DBD" evidence="3">
    <location>
        <begin position="158"/>
        <end position="253"/>
    </location>
</feature>
<feature type="compositionally biased region" description="Basic and acidic residues" evidence="2">
    <location>
        <begin position="124"/>
        <end position="144"/>
    </location>
</feature>
<accession>A0ABD3CKE4</accession>
<proteinExistence type="inferred from homology"/>
<gene>
    <name evidence="4" type="ORF">CASFOL_023382</name>
</gene>
<keyword evidence="5" id="KW-1185">Reference proteome</keyword>
<feature type="compositionally biased region" description="Acidic residues" evidence="2">
    <location>
        <begin position="70"/>
        <end position="84"/>
    </location>
</feature>
<sequence length="366" mass="40945">MARKREPEKPVQYESDSSDEEDSSSEEASSDSDPDLTQVTKKPSSSTPAAAKKPKPPSASKPVQKPPSSSEDESESESESDSDGPDPKLNSIATKNPTNDSKKSKSKPSSEDPVTPRKSAAGKRPAEEKAPDAKDAKKLKKAEPEASENTPAADRVPFQRLWSEEDEIAILQGLIDYATVKKADPLTDLGAFHDFIKKNLHVEVSKNQLHGKIKTLKRKYKNNNIREKKEGKPRTFTKPHEQKTYELSKSIWGNEMVKDNRVQNGIVSPEAKGASLSKRAYAADKEEPKALGGDILPMKKSEMDWGSMEKRILTTGDKLFEDGYGDEEAKQWSKLKMEEMELYVRYMEVKTLQARVVYERLKSEMK</sequence>
<reference evidence="5" key="1">
    <citation type="journal article" date="2024" name="IScience">
        <title>Strigolactones Initiate the Formation of Haustorium-like Structures in Castilleja.</title>
        <authorList>
            <person name="Buerger M."/>
            <person name="Peterson D."/>
            <person name="Chory J."/>
        </authorList>
    </citation>
    <scope>NUCLEOTIDE SEQUENCE [LARGE SCALE GENOMIC DNA]</scope>
</reference>
<comment type="caution">
    <text evidence="4">The sequence shown here is derived from an EMBL/GenBank/DDBJ whole genome shotgun (WGS) entry which is preliminary data.</text>
</comment>
<evidence type="ECO:0000313" key="4">
    <source>
        <dbReference type="EMBL" id="KAL3630398.1"/>
    </source>
</evidence>
<protein>
    <recommendedName>
        <fullName evidence="3">Glabrous enhancer-binding protein-like DBD domain-containing protein</fullName>
    </recommendedName>
</protein>
<dbReference type="InterPro" id="IPR053932">
    <property type="entry name" value="GeBP-like_DBD"/>
</dbReference>
<dbReference type="InterPro" id="IPR007592">
    <property type="entry name" value="GEBP"/>
</dbReference>
<dbReference type="Pfam" id="PF04504">
    <property type="entry name" value="GeBP-like_DBD"/>
    <property type="match status" value="1"/>
</dbReference>
<evidence type="ECO:0000256" key="2">
    <source>
        <dbReference type="SAM" id="MobiDB-lite"/>
    </source>
</evidence>
<dbReference type="PANTHER" id="PTHR31662:SF33">
    <property type="entry name" value="DNA-BINDING STOREKEEPER PROTEIN TRANSCRIPTIONAL REGULATOR-LIKE PROTEIN"/>
    <property type="match status" value="1"/>
</dbReference>
<dbReference type="EMBL" id="JAVIJP010000032">
    <property type="protein sequence ID" value="KAL3630398.1"/>
    <property type="molecule type" value="Genomic_DNA"/>
</dbReference>
<feature type="region of interest" description="Disordered" evidence="2">
    <location>
        <begin position="1"/>
        <end position="158"/>
    </location>
</feature>
<feature type="compositionally biased region" description="Low complexity" evidence="2">
    <location>
        <begin position="58"/>
        <end position="69"/>
    </location>
</feature>
<dbReference type="PANTHER" id="PTHR31662">
    <property type="entry name" value="BNAANNG10740D PROTEIN-RELATED"/>
    <property type="match status" value="1"/>
</dbReference>
<feature type="compositionally biased region" description="Basic and acidic residues" evidence="2">
    <location>
        <begin position="1"/>
        <end position="11"/>
    </location>
</feature>
<organism evidence="4 5">
    <name type="scientific">Castilleja foliolosa</name>
    <dbReference type="NCBI Taxonomy" id="1961234"/>
    <lineage>
        <taxon>Eukaryota</taxon>
        <taxon>Viridiplantae</taxon>
        <taxon>Streptophyta</taxon>
        <taxon>Embryophyta</taxon>
        <taxon>Tracheophyta</taxon>
        <taxon>Spermatophyta</taxon>
        <taxon>Magnoliopsida</taxon>
        <taxon>eudicotyledons</taxon>
        <taxon>Gunneridae</taxon>
        <taxon>Pentapetalae</taxon>
        <taxon>asterids</taxon>
        <taxon>lamiids</taxon>
        <taxon>Lamiales</taxon>
        <taxon>Orobanchaceae</taxon>
        <taxon>Pedicularideae</taxon>
        <taxon>Castillejinae</taxon>
        <taxon>Castilleja</taxon>
    </lineage>
</organism>
<evidence type="ECO:0000313" key="5">
    <source>
        <dbReference type="Proteomes" id="UP001632038"/>
    </source>
</evidence>
<name>A0ABD3CKE4_9LAMI</name>
<evidence type="ECO:0000259" key="3">
    <source>
        <dbReference type="Pfam" id="PF04504"/>
    </source>
</evidence>
<feature type="compositionally biased region" description="Low complexity" evidence="2">
    <location>
        <begin position="41"/>
        <end position="51"/>
    </location>
</feature>
<comment type="similarity">
    <text evidence="1">Belongs to the GeBP family.</text>
</comment>
<dbReference type="Proteomes" id="UP001632038">
    <property type="component" value="Unassembled WGS sequence"/>
</dbReference>